<dbReference type="PANTHER" id="PTHR10285">
    <property type="entry name" value="URIDINE KINASE"/>
    <property type="match status" value="1"/>
</dbReference>
<dbReference type="AlphaFoldDB" id="A0A8J6ELE5"/>
<evidence type="ECO:0000256" key="5">
    <source>
        <dbReference type="ARBA" id="ARBA00022741"/>
    </source>
</evidence>
<keyword evidence="3" id="KW-0808">Transferase</keyword>
<keyword evidence="2" id="KW-0662">Pyridine nucleotide biosynthesis</keyword>
<dbReference type="GO" id="GO:0050262">
    <property type="term" value="F:ribosylnicotinamide kinase activity"/>
    <property type="evidence" value="ECO:0007669"/>
    <property type="project" value="UniProtKB-EC"/>
</dbReference>
<feature type="non-terminal residue" evidence="12">
    <location>
        <position position="1"/>
    </location>
</feature>
<evidence type="ECO:0000256" key="1">
    <source>
        <dbReference type="ARBA" id="ARBA00004790"/>
    </source>
</evidence>
<dbReference type="Gene3D" id="3.40.50.300">
    <property type="entry name" value="P-loop containing nucleotide triphosphate hydrolases"/>
    <property type="match status" value="1"/>
</dbReference>
<evidence type="ECO:0000256" key="7">
    <source>
        <dbReference type="ARBA" id="ARBA00022840"/>
    </source>
</evidence>
<dbReference type="GO" id="GO:0005524">
    <property type="term" value="F:ATP binding"/>
    <property type="evidence" value="ECO:0007669"/>
    <property type="project" value="UniProtKB-KW"/>
</dbReference>
<evidence type="ECO:0000256" key="10">
    <source>
        <dbReference type="ARBA" id="ARBA00051194"/>
    </source>
</evidence>
<evidence type="ECO:0000256" key="9">
    <source>
        <dbReference type="ARBA" id="ARBA00050738"/>
    </source>
</evidence>
<comment type="catalytic activity">
    <reaction evidence="10">
        <text>beta-D-ribosylnicotinate + ATP = nicotinate beta-D-ribonucleotide + ADP + H(+)</text>
        <dbReference type="Rhea" id="RHEA:25568"/>
        <dbReference type="ChEBI" id="CHEBI:15378"/>
        <dbReference type="ChEBI" id="CHEBI:30616"/>
        <dbReference type="ChEBI" id="CHEBI:57502"/>
        <dbReference type="ChEBI" id="CHEBI:58527"/>
        <dbReference type="ChEBI" id="CHEBI:456216"/>
        <dbReference type="EC" id="2.7.1.173"/>
    </reaction>
</comment>
<dbReference type="CDD" id="cd02024">
    <property type="entry name" value="NRK1"/>
    <property type="match status" value="1"/>
</dbReference>
<evidence type="ECO:0000256" key="6">
    <source>
        <dbReference type="ARBA" id="ARBA00022777"/>
    </source>
</evidence>
<dbReference type="GO" id="GO:0019363">
    <property type="term" value="P:pyridine nucleotide biosynthetic process"/>
    <property type="evidence" value="ECO:0007669"/>
    <property type="project" value="UniProtKB-KW"/>
</dbReference>
<dbReference type="SUPFAM" id="SSF52540">
    <property type="entry name" value="P-loop containing nucleoside triphosphate hydrolases"/>
    <property type="match status" value="1"/>
</dbReference>
<evidence type="ECO:0000313" key="13">
    <source>
        <dbReference type="Proteomes" id="UP000770717"/>
    </source>
</evidence>
<dbReference type="OrthoDB" id="10041966at2759"/>
<keyword evidence="6" id="KW-0418">Kinase</keyword>
<comment type="pathway">
    <text evidence="1">Cofactor biosynthesis; NAD(+) biosynthesis.</text>
</comment>
<evidence type="ECO:0008006" key="14">
    <source>
        <dbReference type="Google" id="ProtNLM"/>
    </source>
</evidence>
<evidence type="ECO:0000256" key="11">
    <source>
        <dbReference type="ARBA" id="ARBA00060898"/>
    </source>
</evidence>
<dbReference type="InterPro" id="IPR027417">
    <property type="entry name" value="P-loop_NTPase"/>
</dbReference>
<comment type="caution">
    <text evidence="12">The sequence shown here is derived from an EMBL/GenBank/DDBJ whole genome shotgun (WGS) entry which is preliminary data.</text>
</comment>
<dbReference type="Pfam" id="PF13238">
    <property type="entry name" value="AAA_18"/>
    <property type="match status" value="1"/>
</dbReference>
<name>A0A8J6ELE5_ELECQ</name>
<evidence type="ECO:0000256" key="2">
    <source>
        <dbReference type="ARBA" id="ARBA00022642"/>
    </source>
</evidence>
<proteinExistence type="inferred from homology"/>
<sequence>VTNGGKTTLANSLLEILPNCSLISQDNYFKPEAEVATDERGFKQFDVLEALEMEAMMSDVLSWITQHKGAEQPKTSQGKYDDSVHFLIIEGFLLYNYKPLDDVFDRRYFLTVPYEECKKRRSKRVYEPPDPPGYFDGHVWPMYIKHKEEMDKLQREIVFLDGTNTKEEMLCCVYSDIKRV</sequence>
<dbReference type="FunFam" id="3.40.50.300:FF:000853">
    <property type="entry name" value="Nicotinamide riboside kinase 1"/>
    <property type="match status" value="1"/>
</dbReference>
<dbReference type="GO" id="GO:0019674">
    <property type="term" value="P:NAD+ metabolic process"/>
    <property type="evidence" value="ECO:0007669"/>
    <property type="project" value="UniProtKB-ARBA"/>
</dbReference>
<evidence type="ECO:0000313" key="12">
    <source>
        <dbReference type="EMBL" id="KAG9471462.1"/>
    </source>
</evidence>
<keyword evidence="7" id="KW-0067">ATP-binding</keyword>
<keyword evidence="13" id="KW-1185">Reference proteome</keyword>
<dbReference type="EMBL" id="WNTK01000140">
    <property type="protein sequence ID" value="KAG9471462.1"/>
    <property type="molecule type" value="Genomic_DNA"/>
</dbReference>
<comment type="catalytic activity">
    <reaction evidence="9">
        <text>beta-nicotinamide D-riboside + ATP = beta-nicotinamide D-ribonucleotide + ADP + H(+)</text>
        <dbReference type="Rhea" id="RHEA:14017"/>
        <dbReference type="ChEBI" id="CHEBI:14649"/>
        <dbReference type="ChEBI" id="CHEBI:15378"/>
        <dbReference type="ChEBI" id="CHEBI:15927"/>
        <dbReference type="ChEBI" id="CHEBI:30616"/>
        <dbReference type="ChEBI" id="CHEBI:456216"/>
        <dbReference type="EC" id="2.7.1.22"/>
    </reaction>
</comment>
<comment type="similarity">
    <text evidence="11">Belongs to the uridine kinase family. NRK subfamily.</text>
</comment>
<dbReference type="GO" id="GO:0005829">
    <property type="term" value="C:cytosol"/>
    <property type="evidence" value="ECO:0007669"/>
    <property type="project" value="UniProtKB-ARBA"/>
</dbReference>
<keyword evidence="4" id="KW-0479">Metal-binding</keyword>
<accession>A0A8J6ELE5</accession>
<reference evidence="12" key="1">
    <citation type="thesis" date="2020" institute="ProQuest LLC" country="789 East Eisenhower Parkway, Ann Arbor, MI, USA">
        <title>Comparative Genomics and Chromosome Evolution.</title>
        <authorList>
            <person name="Mudd A.B."/>
        </authorList>
    </citation>
    <scope>NUCLEOTIDE SEQUENCE</scope>
    <source>
        <strain evidence="12">HN-11 Male</strain>
        <tissue evidence="12">Kidney and liver</tissue>
    </source>
</reference>
<dbReference type="Proteomes" id="UP000770717">
    <property type="component" value="Unassembled WGS sequence"/>
</dbReference>
<organism evidence="12 13">
    <name type="scientific">Eleutherodactylus coqui</name>
    <name type="common">Puerto Rican coqui</name>
    <dbReference type="NCBI Taxonomy" id="57060"/>
    <lineage>
        <taxon>Eukaryota</taxon>
        <taxon>Metazoa</taxon>
        <taxon>Chordata</taxon>
        <taxon>Craniata</taxon>
        <taxon>Vertebrata</taxon>
        <taxon>Euteleostomi</taxon>
        <taxon>Amphibia</taxon>
        <taxon>Batrachia</taxon>
        <taxon>Anura</taxon>
        <taxon>Neobatrachia</taxon>
        <taxon>Hyloidea</taxon>
        <taxon>Eleutherodactylidae</taxon>
        <taxon>Eleutherodactylinae</taxon>
        <taxon>Eleutherodactylus</taxon>
        <taxon>Eleutherodactylus</taxon>
    </lineage>
</organism>
<evidence type="ECO:0000256" key="3">
    <source>
        <dbReference type="ARBA" id="ARBA00022679"/>
    </source>
</evidence>
<evidence type="ECO:0000256" key="8">
    <source>
        <dbReference type="ARBA" id="ARBA00022842"/>
    </source>
</evidence>
<keyword evidence="8" id="KW-0460">Magnesium</keyword>
<gene>
    <name evidence="12" type="ORF">GDO78_014626</name>
</gene>
<protein>
    <recommendedName>
        <fullName evidence="14">Nicotinamide riboside kinase 1</fullName>
    </recommendedName>
</protein>
<evidence type="ECO:0000256" key="4">
    <source>
        <dbReference type="ARBA" id="ARBA00022723"/>
    </source>
</evidence>
<feature type="non-terminal residue" evidence="12">
    <location>
        <position position="180"/>
    </location>
</feature>
<dbReference type="GO" id="GO:0046872">
    <property type="term" value="F:metal ion binding"/>
    <property type="evidence" value="ECO:0007669"/>
    <property type="project" value="UniProtKB-KW"/>
</dbReference>
<dbReference type="GO" id="GO:0061769">
    <property type="term" value="F:nicotinate riboside kinase activity"/>
    <property type="evidence" value="ECO:0007669"/>
    <property type="project" value="UniProtKB-ARBA"/>
</dbReference>
<keyword evidence="5" id="KW-0547">Nucleotide-binding</keyword>